<dbReference type="FunFam" id="3.20.20.300:FF:000011">
    <property type="entry name" value="Glycosyl hydrolase"/>
    <property type="match status" value="1"/>
</dbReference>
<dbReference type="PRINTS" id="PR00133">
    <property type="entry name" value="GLHYDRLASE3"/>
</dbReference>
<dbReference type="RefSeq" id="WP_123303535.1">
    <property type="nucleotide sequence ID" value="NZ_RKHK01000001.1"/>
</dbReference>
<dbReference type="Gene3D" id="3.20.20.300">
    <property type="entry name" value="Glycoside hydrolase, family 3, N-terminal domain"/>
    <property type="match status" value="1"/>
</dbReference>
<evidence type="ECO:0000256" key="3">
    <source>
        <dbReference type="ARBA" id="ARBA00022801"/>
    </source>
</evidence>
<organism evidence="6 7">
    <name type="scientific">Bogoriella caseilytica</name>
    <dbReference type="NCBI Taxonomy" id="56055"/>
    <lineage>
        <taxon>Bacteria</taxon>
        <taxon>Bacillati</taxon>
        <taxon>Actinomycetota</taxon>
        <taxon>Actinomycetes</taxon>
        <taxon>Micrococcales</taxon>
        <taxon>Bogoriellaceae</taxon>
        <taxon>Bogoriella</taxon>
    </lineage>
</organism>
<dbReference type="PANTHER" id="PTHR42721:SF3">
    <property type="entry name" value="BETA-D-XYLOSIDASE 5-RELATED"/>
    <property type="match status" value="1"/>
</dbReference>
<dbReference type="GO" id="GO:0031222">
    <property type="term" value="P:arabinan catabolic process"/>
    <property type="evidence" value="ECO:0007669"/>
    <property type="project" value="TreeGrafter"/>
</dbReference>
<name>A0A3N2BCV0_9MICO</name>
<dbReference type="InterPro" id="IPR001764">
    <property type="entry name" value="Glyco_hydro_3_N"/>
</dbReference>
<keyword evidence="7" id="KW-1185">Reference proteome</keyword>
<dbReference type="Pfam" id="PF14310">
    <property type="entry name" value="Fn3-like"/>
    <property type="match status" value="1"/>
</dbReference>
<evidence type="ECO:0000256" key="4">
    <source>
        <dbReference type="SAM" id="MobiDB-lite"/>
    </source>
</evidence>
<dbReference type="Pfam" id="PF00933">
    <property type="entry name" value="Glyco_hydro_3"/>
    <property type="match status" value="1"/>
</dbReference>
<evidence type="ECO:0000256" key="2">
    <source>
        <dbReference type="ARBA" id="ARBA00022729"/>
    </source>
</evidence>
<dbReference type="InterPro" id="IPR036962">
    <property type="entry name" value="Glyco_hydro_3_N_sf"/>
</dbReference>
<feature type="domain" description="Fibronectin type III-like" evidence="5">
    <location>
        <begin position="691"/>
        <end position="760"/>
    </location>
</feature>
<comment type="caution">
    <text evidence="6">The sequence shown here is derived from an EMBL/GenBank/DDBJ whole genome shotgun (WGS) entry which is preliminary data.</text>
</comment>
<dbReference type="InterPro" id="IPR002772">
    <property type="entry name" value="Glyco_hydro_3_C"/>
</dbReference>
<dbReference type="Pfam" id="PF01915">
    <property type="entry name" value="Glyco_hydro_3_C"/>
    <property type="match status" value="1"/>
</dbReference>
<dbReference type="InterPro" id="IPR044993">
    <property type="entry name" value="BXL"/>
</dbReference>
<dbReference type="Gene3D" id="2.60.40.10">
    <property type="entry name" value="Immunoglobulins"/>
    <property type="match status" value="1"/>
</dbReference>
<dbReference type="InterPro" id="IPR026891">
    <property type="entry name" value="Fn3-like"/>
</dbReference>
<dbReference type="OrthoDB" id="3187562at2"/>
<feature type="region of interest" description="Disordered" evidence="4">
    <location>
        <begin position="1"/>
        <end position="31"/>
    </location>
</feature>
<sequence>MNQESQVGERPRAATGSDQAPPSRPWQDAGLSTDERVEYLVARMTPQEKVSQLVGLWVGADATDGDVAPHQSDMLGEIDWDEVIADGLGQLTRPFGTVPVDPTKRAAGLARSQREVMAANRFGIPALVHEECLAGFAAWQATAYPVPLSWGASFDPELVARMAQQIGASMRSAGVHQGLAPVLDVVRDYRWGRVEETIGEDPYLIGTLATAYVRGLQSQGIIATLKHFAGYSLSRAARNLAPVSIGPRELADLVLAPFEMAVREGEAGSVMASYTEIDGVPSHADPALLTDLLRERWGFTGTVVADYFGVNFLRTLHGVAADEAEAARLALEACVDVELPTVHCYGQPLLDAIAAGQVDISLVDAPLRRVLRQKIELGLLEADYDPEPPALREAGAASIVFDDEESRGVALELARESVVLLANDGVLPLGRAARVAVVGPRADDAMAMLGCYSFPAHVGVHHPEVEMGIEIPTVAEEIRRAFPDGEVSYAPGCSVDTADTSGFAEAVAAAREAEVAVVAVGDRAGLFGRGTSGEGCDATDLRLPGVQHEFVEAILDTGTPVVLLLITGRPYAVGPLLERSAASLQAFFPGQLGSRAIAEILSGDTNPSGRLPVSLPREPGAQPGTYLTQPLGAKSGVSNIDPTALLPFGHGRSYTEFRWENARVSAPELAVDGEVDVVVTVTNHGDREGTEIVQLYLHDPVAQVTRPTMRLIGYARAPLPAGASAQVRFSVPADVTSFVGRSHDRIVEPGAIELRLARSSADVVAALPVTITGNEREVDHSRRLTVPVQVEPT</sequence>
<dbReference type="InterPro" id="IPR013783">
    <property type="entry name" value="Ig-like_fold"/>
</dbReference>
<reference evidence="6 7" key="1">
    <citation type="submission" date="2018-11" db="EMBL/GenBank/DDBJ databases">
        <title>Sequencing the genomes of 1000 actinobacteria strains.</title>
        <authorList>
            <person name="Klenk H.-P."/>
        </authorList>
    </citation>
    <scope>NUCLEOTIDE SEQUENCE [LARGE SCALE GENOMIC DNA]</scope>
    <source>
        <strain evidence="6 7">DSM 11294</strain>
    </source>
</reference>
<dbReference type="InterPro" id="IPR036881">
    <property type="entry name" value="Glyco_hydro_3_C_sf"/>
</dbReference>
<evidence type="ECO:0000259" key="5">
    <source>
        <dbReference type="SMART" id="SM01217"/>
    </source>
</evidence>
<dbReference type="EMBL" id="RKHK01000001">
    <property type="protein sequence ID" value="ROR73065.1"/>
    <property type="molecule type" value="Genomic_DNA"/>
</dbReference>
<evidence type="ECO:0000313" key="6">
    <source>
        <dbReference type="EMBL" id="ROR73065.1"/>
    </source>
</evidence>
<keyword evidence="2" id="KW-0732">Signal</keyword>
<dbReference type="SUPFAM" id="SSF52279">
    <property type="entry name" value="Beta-D-glucan exohydrolase, C-terminal domain"/>
    <property type="match status" value="1"/>
</dbReference>
<keyword evidence="3" id="KW-0378">Hydrolase</keyword>
<evidence type="ECO:0000256" key="1">
    <source>
        <dbReference type="ARBA" id="ARBA00005336"/>
    </source>
</evidence>
<dbReference type="GO" id="GO:0045493">
    <property type="term" value="P:xylan catabolic process"/>
    <property type="evidence" value="ECO:0007669"/>
    <property type="project" value="InterPro"/>
</dbReference>
<dbReference type="SMART" id="SM01217">
    <property type="entry name" value="Fn3_like"/>
    <property type="match status" value="1"/>
</dbReference>
<proteinExistence type="inferred from homology"/>
<dbReference type="PANTHER" id="PTHR42721">
    <property type="entry name" value="SUGAR HYDROLASE-RELATED"/>
    <property type="match status" value="1"/>
</dbReference>
<dbReference type="SUPFAM" id="SSF51445">
    <property type="entry name" value="(Trans)glycosidases"/>
    <property type="match status" value="1"/>
</dbReference>
<dbReference type="InterPro" id="IPR017853">
    <property type="entry name" value="GH"/>
</dbReference>
<dbReference type="Gene3D" id="3.40.50.1700">
    <property type="entry name" value="Glycoside hydrolase family 3 C-terminal domain"/>
    <property type="match status" value="1"/>
</dbReference>
<accession>A0A3N2BCV0</accession>
<evidence type="ECO:0000313" key="7">
    <source>
        <dbReference type="Proteomes" id="UP000280668"/>
    </source>
</evidence>
<comment type="similarity">
    <text evidence="1">Belongs to the glycosyl hydrolase 3 family.</text>
</comment>
<protein>
    <submittedName>
        <fullName evidence="6">Beta-glucosidase/beta-xylosidase</fullName>
    </submittedName>
</protein>
<dbReference type="GO" id="GO:0046556">
    <property type="term" value="F:alpha-L-arabinofuranosidase activity"/>
    <property type="evidence" value="ECO:0007669"/>
    <property type="project" value="TreeGrafter"/>
</dbReference>
<dbReference type="Proteomes" id="UP000280668">
    <property type="component" value="Unassembled WGS sequence"/>
</dbReference>
<gene>
    <name evidence="6" type="ORF">EDD31_1431</name>
</gene>
<dbReference type="AlphaFoldDB" id="A0A3N2BCV0"/>
<dbReference type="GO" id="GO:0009044">
    <property type="term" value="F:xylan 1,4-beta-xylosidase activity"/>
    <property type="evidence" value="ECO:0007669"/>
    <property type="project" value="InterPro"/>
</dbReference>